<comment type="pathway">
    <text evidence="3 15">Amine and polyamine biosynthesis; agmatine biosynthesis; agmatine from L-arginine: step 1/1.</text>
</comment>
<keyword evidence="18" id="KW-1185">Reference proteome</keyword>
<keyword evidence="6 15" id="KW-0210">Decarboxylase</keyword>
<comment type="cofactor">
    <cofactor evidence="1 13 15">
        <name>pyridoxal 5'-phosphate</name>
        <dbReference type="ChEBI" id="CHEBI:597326"/>
    </cofactor>
</comment>
<feature type="domain" description="Orn/DAP/Arg decarboxylase 2 N-terminal" evidence="16">
    <location>
        <begin position="153"/>
        <end position="278"/>
    </location>
</feature>
<accession>A0A9D4ZWI3</accession>
<evidence type="ECO:0000313" key="18">
    <source>
        <dbReference type="Proteomes" id="UP001058974"/>
    </source>
</evidence>
<dbReference type="PROSITE" id="PS00878">
    <property type="entry name" value="ODR_DC_2_1"/>
    <property type="match status" value="1"/>
</dbReference>
<dbReference type="GO" id="GO:0008792">
    <property type="term" value="F:arginine decarboxylase activity"/>
    <property type="evidence" value="ECO:0007669"/>
    <property type="project" value="UniProtKB-EC"/>
</dbReference>
<dbReference type="EC" id="4.1.1.19" evidence="5 15"/>
<dbReference type="GO" id="GO:0009446">
    <property type="term" value="P:putrescine biosynthetic process"/>
    <property type="evidence" value="ECO:0007669"/>
    <property type="project" value="UniProtKB-KW"/>
</dbReference>
<dbReference type="InterPro" id="IPR022644">
    <property type="entry name" value="De-COase2_N"/>
</dbReference>
<dbReference type="InterPro" id="IPR002985">
    <property type="entry name" value="Arg_decrbxlase"/>
</dbReference>
<organism evidence="17 18">
    <name type="scientific">Pisum sativum</name>
    <name type="common">Garden pea</name>
    <name type="synonym">Lathyrus oleraceus</name>
    <dbReference type="NCBI Taxonomy" id="3888"/>
    <lineage>
        <taxon>Eukaryota</taxon>
        <taxon>Viridiplantae</taxon>
        <taxon>Streptophyta</taxon>
        <taxon>Embryophyta</taxon>
        <taxon>Tracheophyta</taxon>
        <taxon>Spermatophyta</taxon>
        <taxon>Magnoliopsida</taxon>
        <taxon>eudicotyledons</taxon>
        <taxon>Gunneridae</taxon>
        <taxon>Pentapetalae</taxon>
        <taxon>rosids</taxon>
        <taxon>fabids</taxon>
        <taxon>Fabales</taxon>
        <taxon>Fabaceae</taxon>
        <taxon>Papilionoideae</taxon>
        <taxon>50 kb inversion clade</taxon>
        <taxon>NPAAA clade</taxon>
        <taxon>Hologalegina</taxon>
        <taxon>IRL clade</taxon>
        <taxon>Fabeae</taxon>
        <taxon>Lathyrus</taxon>
    </lineage>
</organism>
<comment type="cofactor">
    <cofactor evidence="2 15">
        <name>Mg(2+)</name>
        <dbReference type="ChEBI" id="CHEBI:18420"/>
    </cofactor>
</comment>
<dbReference type="InterPro" id="IPR000183">
    <property type="entry name" value="Orn/DAP/Arg_de-COase"/>
</dbReference>
<keyword evidence="10 15" id="KW-0745">Spermidine biosynthesis</keyword>
<evidence type="ECO:0000256" key="2">
    <source>
        <dbReference type="ARBA" id="ARBA00001946"/>
    </source>
</evidence>
<dbReference type="PANTHER" id="PTHR43295">
    <property type="entry name" value="ARGININE DECARBOXYLASE"/>
    <property type="match status" value="1"/>
</dbReference>
<evidence type="ECO:0000256" key="6">
    <source>
        <dbReference type="ARBA" id="ARBA00022793"/>
    </source>
</evidence>
<evidence type="ECO:0000256" key="9">
    <source>
        <dbReference type="ARBA" id="ARBA00023023"/>
    </source>
</evidence>
<dbReference type="SUPFAM" id="SSF50621">
    <property type="entry name" value="Alanine racemase C-terminal domain-like"/>
    <property type="match status" value="1"/>
</dbReference>
<evidence type="ECO:0000256" key="3">
    <source>
        <dbReference type="ARBA" id="ARBA00004773"/>
    </source>
</evidence>
<dbReference type="Proteomes" id="UP001058974">
    <property type="component" value="Chromosome 7"/>
</dbReference>
<sequence>MPALTCFVDGAAALLHPPGYALAGDFTLPLPFTFSAAATITDDADATAVEDSNSIWSPSLSSKLFRIDGWGFPYFGVNAAGDISVRPHGSATMSHQEIDLLKVVKKASDPKCCGGLGLQLPLVVRFPDVLKDRLESIHAAFDGAIQLQGYESHYQGVYPVKCNQDRYIVEDIVEFGSSFRFGLEAGSKPELLLAMSCLCKGNREAFLVCNGFKDSEYISLALIARKLALNTVIVLEQEEELDMVVEISNKLCIRPVIGVRAKLKTKHSGHFGATSGDKEEYAAAVVHAVKYVCDRKNVKHPVICSESGRAIVSHHSILIFEASGASTNTAPSLSSIELQYLGEGLSEEALADYQNISAATLRGEYEACLLYTEQFKKRCVEEFKQGTLGIEQLAAVDGLCDLITETIGVKDPVKKYHVNLSVFTSVPDFWGINQLFPIVPIHRLDEKPTARGILSDLTCDSDGKIDKFIGGESSLPLHEMEGHGGGYYLGMFLGGSYEEALGGLHNLFGGPSVVRVLQSDGPHGFAVTRAVAGSSCADVLRVMQHEPQLMFETLKHRALEFCGQHDDDSVVNAGVLANSLAQSFDNMPYLVSSTTCCLNALTNNNGFYYCSGDDFSADTVSVATSVAGEDENWSY</sequence>
<dbReference type="PRINTS" id="PR01179">
    <property type="entry name" value="ODADCRBXLASE"/>
</dbReference>
<evidence type="ECO:0000256" key="13">
    <source>
        <dbReference type="PIRSR" id="PIRSR001336-50"/>
    </source>
</evidence>
<evidence type="ECO:0000256" key="14">
    <source>
        <dbReference type="PIRSR" id="PIRSR600183-50"/>
    </source>
</evidence>
<comment type="caution">
    <text evidence="17">The sequence shown here is derived from an EMBL/GenBank/DDBJ whole genome shotgun (WGS) entry which is preliminary data.</text>
</comment>
<dbReference type="Gramene" id="Psat07G0418100-T2">
    <property type="protein sequence ID" value="KAI5388387.1"/>
    <property type="gene ID" value="KIW84_074181"/>
</dbReference>
<dbReference type="Gene3D" id="3.20.20.10">
    <property type="entry name" value="Alanine racemase"/>
    <property type="match status" value="1"/>
</dbReference>
<keyword evidence="11 15" id="KW-0456">Lyase</keyword>
<dbReference type="GO" id="GO:0006527">
    <property type="term" value="P:L-arginine catabolic process"/>
    <property type="evidence" value="ECO:0007669"/>
    <property type="project" value="InterPro"/>
</dbReference>
<dbReference type="PANTHER" id="PTHR43295:SF1">
    <property type="entry name" value="ARGININE DECARBOXYLASE 1, CHLOROPLASTIC-RELATED"/>
    <property type="match status" value="1"/>
</dbReference>
<dbReference type="Gene3D" id="2.40.37.10">
    <property type="entry name" value="Lyase, Ornithine Decarboxylase, Chain A, domain 1"/>
    <property type="match status" value="2"/>
</dbReference>
<gene>
    <name evidence="17" type="ORF">KIW84_074181</name>
</gene>
<dbReference type="AlphaFoldDB" id="A0A9D4ZWI3"/>
<keyword evidence="7 15" id="KW-0460">Magnesium</keyword>
<name>A0A9D4ZWI3_PEA</name>
<evidence type="ECO:0000256" key="11">
    <source>
        <dbReference type="ARBA" id="ARBA00023239"/>
    </source>
</evidence>
<dbReference type="InterPro" id="IPR029066">
    <property type="entry name" value="PLP-binding_barrel"/>
</dbReference>
<comment type="catalytic activity">
    <reaction evidence="12 15">
        <text>L-arginine + H(+) = agmatine + CO2</text>
        <dbReference type="Rhea" id="RHEA:17641"/>
        <dbReference type="ChEBI" id="CHEBI:15378"/>
        <dbReference type="ChEBI" id="CHEBI:16526"/>
        <dbReference type="ChEBI" id="CHEBI:32682"/>
        <dbReference type="ChEBI" id="CHEBI:58145"/>
        <dbReference type="EC" id="4.1.1.19"/>
    </reaction>
</comment>
<evidence type="ECO:0000313" key="17">
    <source>
        <dbReference type="EMBL" id="KAI5388387.1"/>
    </source>
</evidence>
<proteinExistence type="inferred from homology"/>
<dbReference type="PRINTS" id="PR01180">
    <property type="entry name" value="ARGDCRBXLASE"/>
</dbReference>
<evidence type="ECO:0000256" key="12">
    <source>
        <dbReference type="ARBA" id="ARBA00049309"/>
    </source>
</evidence>
<dbReference type="Pfam" id="PF02784">
    <property type="entry name" value="Orn_Arg_deC_N"/>
    <property type="match status" value="1"/>
</dbReference>
<evidence type="ECO:0000259" key="16">
    <source>
        <dbReference type="Pfam" id="PF02784"/>
    </source>
</evidence>
<feature type="modified residue" description="N6-(pyridoxal phosphate)lysine" evidence="13">
    <location>
        <position position="161"/>
    </location>
</feature>
<keyword evidence="9" id="KW-0661">Putrescine biosynthesis</keyword>
<evidence type="ECO:0000256" key="5">
    <source>
        <dbReference type="ARBA" id="ARBA00012426"/>
    </source>
</evidence>
<protein>
    <recommendedName>
        <fullName evidence="5 15">Arginine decarboxylase</fullName>
        <ecNumber evidence="5 15">4.1.1.19</ecNumber>
    </recommendedName>
</protein>
<reference evidence="17 18" key="1">
    <citation type="journal article" date="2022" name="Nat. Genet.">
        <title>Improved pea reference genome and pan-genome highlight genomic features and evolutionary characteristics.</title>
        <authorList>
            <person name="Yang T."/>
            <person name="Liu R."/>
            <person name="Luo Y."/>
            <person name="Hu S."/>
            <person name="Wang D."/>
            <person name="Wang C."/>
            <person name="Pandey M.K."/>
            <person name="Ge S."/>
            <person name="Xu Q."/>
            <person name="Li N."/>
            <person name="Li G."/>
            <person name="Huang Y."/>
            <person name="Saxena R.K."/>
            <person name="Ji Y."/>
            <person name="Li M."/>
            <person name="Yan X."/>
            <person name="He Y."/>
            <person name="Liu Y."/>
            <person name="Wang X."/>
            <person name="Xiang C."/>
            <person name="Varshney R.K."/>
            <person name="Ding H."/>
            <person name="Gao S."/>
            <person name="Zong X."/>
        </authorList>
    </citation>
    <scope>NUCLEOTIDE SEQUENCE [LARGE SCALE GENOMIC DNA]</scope>
    <source>
        <strain evidence="17 18">cv. Zhongwan 6</strain>
    </source>
</reference>
<evidence type="ECO:0000256" key="8">
    <source>
        <dbReference type="ARBA" id="ARBA00022898"/>
    </source>
</evidence>
<feature type="active site" description="Proton donor" evidence="14">
    <location>
        <position position="459"/>
    </location>
</feature>
<evidence type="ECO:0000256" key="4">
    <source>
        <dbReference type="ARBA" id="ARBA00008357"/>
    </source>
</evidence>
<evidence type="ECO:0000256" key="10">
    <source>
        <dbReference type="ARBA" id="ARBA00023066"/>
    </source>
</evidence>
<evidence type="ECO:0000256" key="15">
    <source>
        <dbReference type="RuleBase" id="RU003740"/>
    </source>
</evidence>
<keyword evidence="8 13" id="KW-0663">Pyridoxal phosphate</keyword>
<evidence type="ECO:0000256" key="1">
    <source>
        <dbReference type="ARBA" id="ARBA00001933"/>
    </source>
</evidence>
<dbReference type="InterPro" id="IPR022653">
    <property type="entry name" value="De-COase2_pyr-phos_BS"/>
</dbReference>
<evidence type="ECO:0000256" key="7">
    <source>
        <dbReference type="ARBA" id="ARBA00022842"/>
    </source>
</evidence>
<dbReference type="PIRSF" id="PIRSF001336">
    <property type="entry name" value="Arg_decrbxlase"/>
    <property type="match status" value="1"/>
</dbReference>
<comment type="similarity">
    <text evidence="4 15">Belongs to the Orn/Lys/Arg decarboxylase class-II family. SpeA subfamily.</text>
</comment>
<dbReference type="SUPFAM" id="SSF51419">
    <property type="entry name" value="PLP-binding barrel"/>
    <property type="match status" value="1"/>
</dbReference>
<dbReference type="GO" id="GO:0008295">
    <property type="term" value="P:spermidine biosynthetic process"/>
    <property type="evidence" value="ECO:0007669"/>
    <property type="project" value="UniProtKB-KW"/>
</dbReference>
<dbReference type="CDD" id="cd06830">
    <property type="entry name" value="PLPDE_III_ADC"/>
    <property type="match status" value="1"/>
</dbReference>
<dbReference type="EMBL" id="JAMSHJ010000007">
    <property type="protein sequence ID" value="KAI5388387.1"/>
    <property type="molecule type" value="Genomic_DNA"/>
</dbReference>
<dbReference type="InterPro" id="IPR009006">
    <property type="entry name" value="Ala_racemase/Decarboxylase_C"/>
</dbReference>